<evidence type="ECO:0000256" key="1">
    <source>
        <dbReference type="SAM" id="Phobius"/>
    </source>
</evidence>
<organism evidence="2 3">
    <name type="scientific">Bacillus cereus (strain ATCC 10987 / NRS 248)</name>
    <dbReference type="NCBI Taxonomy" id="222523"/>
    <lineage>
        <taxon>Bacteria</taxon>
        <taxon>Bacillati</taxon>
        <taxon>Bacillota</taxon>
        <taxon>Bacilli</taxon>
        <taxon>Bacillales</taxon>
        <taxon>Bacillaceae</taxon>
        <taxon>Bacillus</taxon>
        <taxon>Bacillus cereus group</taxon>
    </lineage>
</organism>
<keyword evidence="1" id="KW-1133">Transmembrane helix</keyword>
<feature type="transmembrane region" description="Helical" evidence="1">
    <location>
        <begin position="12"/>
        <end position="29"/>
    </location>
</feature>
<name>Q73E64_BACC1</name>
<sequence>MYEEALLWCAYKRAFSFVMFIFIIILDAFP</sequence>
<accession>Q73E64</accession>
<evidence type="ECO:0000313" key="2">
    <source>
        <dbReference type="EMBL" id="AAS39431.1"/>
    </source>
</evidence>
<proteinExistence type="predicted"/>
<evidence type="ECO:0000313" key="3">
    <source>
        <dbReference type="Proteomes" id="UP000002527"/>
    </source>
</evidence>
<dbReference type="HOGENOM" id="CLU_3401929_0_0_9"/>
<keyword evidence="1" id="KW-0472">Membrane</keyword>
<dbReference type="Proteomes" id="UP000002527">
    <property type="component" value="Chromosome"/>
</dbReference>
<reference evidence="2 3" key="1">
    <citation type="journal article" date="2004" name="Nucleic Acids Res.">
        <title>The genome sequence of Bacillus cereus ATCC 10987 reveals metabolic adaptations and a large plasmid related to Bacillus anthracis pXO1.</title>
        <authorList>
            <person name="Rasko D.A."/>
            <person name="Ravel J."/>
            <person name="Okstad O.A."/>
            <person name="Helgason E."/>
            <person name="Cer R.Z."/>
            <person name="Jiang L."/>
            <person name="Shores K.A."/>
            <person name="Fouts D.E."/>
            <person name="Tourasse N.J."/>
            <person name="Angiuoli S.V."/>
            <person name="Kolonay J."/>
            <person name="Nelson W.C."/>
            <person name="Kolsto A.-B."/>
            <person name="Fraser C.M."/>
            <person name="Read T.D."/>
        </authorList>
    </citation>
    <scope>NUCLEOTIDE SEQUENCE [LARGE SCALE GENOMIC DNA]</scope>
    <source>
        <strain evidence="3">ATCC 10987 / NRS 248</strain>
    </source>
</reference>
<gene>
    <name evidence="2" type="ordered locus">BCE_0496</name>
</gene>
<keyword evidence="1" id="KW-0812">Transmembrane</keyword>
<dbReference type="KEGG" id="bca:BCE_0496"/>
<dbReference type="EMBL" id="AE017194">
    <property type="protein sequence ID" value="AAS39431.1"/>
    <property type="molecule type" value="Genomic_DNA"/>
</dbReference>
<protein>
    <submittedName>
        <fullName evidence="2">Uncharacterized protein</fullName>
    </submittedName>
</protein>
<dbReference type="AlphaFoldDB" id="Q73E64"/>